<dbReference type="EMBL" id="JBDFQZ010000004">
    <property type="protein sequence ID" value="KAK9733786.1"/>
    <property type="molecule type" value="Genomic_DNA"/>
</dbReference>
<feature type="chain" id="PRO_5043486378" description="Glycine-rich protein" evidence="1">
    <location>
        <begin position="23"/>
        <end position="118"/>
    </location>
</feature>
<dbReference type="Proteomes" id="UP001443914">
    <property type="component" value="Unassembled WGS sequence"/>
</dbReference>
<keyword evidence="3" id="KW-1185">Reference proteome</keyword>
<comment type="caution">
    <text evidence="2">The sequence shown here is derived from an EMBL/GenBank/DDBJ whole genome shotgun (WGS) entry which is preliminary data.</text>
</comment>
<gene>
    <name evidence="2" type="ORF">RND81_04G092300</name>
</gene>
<protein>
    <recommendedName>
        <fullName evidence="4">Glycine-rich protein</fullName>
    </recommendedName>
</protein>
<proteinExistence type="predicted"/>
<sequence length="118" mass="13217">MLAPRWLLLCLVLLAPFLVVLRVRIEFALGDGSDGIDCGGGEWWVTGWMVVGGRGSGRGEFRDRLWWRRFMAGVVAARGGGEWWRNVVALNGGRQIMSEVGGWGREIMDGGGWRKRER</sequence>
<feature type="signal peptide" evidence="1">
    <location>
        <begin position="1"/>
        <end position="22"/>
    </location>
</feature>
<dbReference type="AlphaFoldDB" id="A0AAW1LK58"/>
<evidence type="ECO:0008006" key="4">
    <source>
        <dbReference type="Google" id="ProtNLM"/>
    </source>
</evidence>
<accession>A0AAW1LK58</accession>
<evidence type="ECO:0000313" key="2">
    <source>
        <dbReference type="EMBL" id="KAK9733786.1"/>
    </source>
</evidence>
<reference evidence="2" key="1">
    <citation type="submission" date="2024-03" db="EMBL/GenBank/DDBJ databases">
        <title>WGS assembly of Saponaria officinalis var. Norfolk2.</title>
        <authorList>
            <person name="Jenkins J."/>
            <person name="Shu S."/>
            <person name="Grimwood J."/>
            <person name="Barry K."/>
            <person name="Goodstein D."/>
            <person name="Schmutz J."/>
            <person name="Leebens-Mack J."/>
            <person name="Osbourn A."/>
        </authorList>
    </citation>
    <scope>NUCLEOTIDE SEQUENCE [LARGE SCALE GENOMIC DNA]</scope>
    <source>
        <strain evidence="2">JIC</strain>
    </source>
</reference>
<organism evidence="2 3">
    <name type="scientific">Saponaria officinalis</name>
    <name type="common">Common soapwort</name>
    <name type="synonym">Lychnis saponaria</name>
    <dbReference type="NCBI Taxonomy" id="3572"/>
    <lineage>
        <taxon>Eukaryota</taxon>
        <taxon>Viridiplantae</taxon>
        <taxon>Streptophyta</taxon>
        <taxon>Embryophyta</taxon>
        <taxon>Tracheophyta</taxon>
        <taxon>Spermatophyta</taxon>
        <taxon>Magnoliopsida</taxon>
        <taxon>eudicotyledons</taxon>
        <taxon>Gunneridae</taxon>
        <taxon>Pentapetalae</taxon>
        <taxon>Caryophyllales</taxon>
        <taxon>Caryophyllaceae</taxon>
        <taxon>Caryophylleae</taxon>
        <taxon>Saponaria</taxon>
    </lineage>
</organism>
<name>A0AAW1LK58_SAPOF</name>
<evidence type="ECO:0000313" key="3">
    <source>
        <dbReference type="Proteomes" id="UP001443914"/>
    </source>
</evidence>
<evidence type="ECO:0000256" key="1">
    <source>
        <dbReference type="SAM" id="SignalP"/>
    </source>
</evidence>
<keyword evidence="1" id="KW-0732">Signal</keyword>